<name>A0ABS5KKJ6_9ACTN</name>
<proteinExistence type="predicted"/>
<gene>
    <name evidence="1" type="ORF">KGQ19_06440</name>
</gene>
<organism evidence="1 2">
    <name type="scientific">Catenulispora pinistramenti</name>
    <dbReference type="NCBI Taxonomy" id="2705254"/>
    <lineage>
        <taxon>Bacteria</taxon>
        <taxon>Bacillati</taxon>
        <taxon>Actinomycetota</taxon>
        <taxon>Actinomycetes</taxon>
        <taxon>Catenulisporales</taxon>
        <taxon>Catenulisporaceae</taxon>
        <taxon>Catenulispora</taxon>
    </lineage>
</organism>
<dbReference type="InterPro" id="IPR019239">
    <property type="entry name" value="VapB_antitoxin"/>
</dbReference>
<accession>A0ABS5KKJ6</accession>
<sequence>MPCTCDQIGGGPVSLTQIDLDEDALAEAMRLLGTTTKKDTVNKALQETAARLRRLEAMRKLTAMGAQGDFDRGIAAYEARKEAWHE</sequence>
<dbReference type="Proteomes" id="UP000730482">
    <property type="component" value="Unassembled WGS sequence"/>
</dbReference>
<comment type="caution">
    <text evidence="1">The sequence shown here is derived from an EMBL/GenBank/DDBJ whole genome shotgun (WGS) entry which is preliminary data.</text>
</comment>
<protein>
    <submittedName>
        <fullName evidence="1">Type II toxin-antitoxin system VapB family antitoxin</fullName>
    </submittedName>
</protein>
<evidence type="ECO:0000313" key="1">
    <source>
        <dbReference type="EMBL" id="MBS2546499.1"/>
    </source>
</evidence>
<evidence type="ECO:0000313" key="2">
    <source>
        <dbReference type="Proteomes" id="UP000730482"/>
    </source>
</evidence>
<dbReference type="Pfam" id="PF09957">
    <property type="entry name" value="VapB_antitoxin"/>
    <property type="match status" value="1"/>
</dbReference>
<dbReference type="EMBL" id="JAAFYZ010000014">
    <property type="protein sequence ID" value="MBS2546499.1"/>
    <property type="molecule type" value="Genomic_DNA"/>
</dbReference>
<reference evidence="1 2" key="1">
    <citation type="submission" date="2020-02" db="EMBL/GenBank/DDBJ databases">
        <title>Acidophilic actinobacteria isolated from forest soil.</title>
        <authorList>
            <person name="Golinska P."/>
        </authorList>
    </citation>
    <scope>NUCLEOTIDE SEQUENCE [LARGE SCALE GENOMIC DNA]</scope>
    <source>
        <strain evidence="1 2">NL8</strain>
    </source>
</reference>
<keyword evidence="2" id="KW-1185">Reference proteome</keyword>